<feature type="transmembrane region" description="Helical" evidence="6">
    <location>
        <begin position="326"/>
        <end position="349"/>
    </location>
</feature>
<dbReference type="SUPFAM" id="SSF103473">
    <property type="entry name" value="MFS general substrate transporter"/>
    <property type="match status" value="1"/>
</dbReference>
<dbReference type="AlphaFoldDB" id="A0A495ILY4"/>
<dbReference type="GO" id="GO:0046943">
    <property type="term" value="F:carboxylic acid transmembrane transporter activity"/>
    <property type="evidence" value="ECO:0007669"/>
    <property type="project" value="TreeGrafter"/>
</dbReference>
<accession>A0A495ILY4</accession>
<evidence type="ECO:0000256" key="6">
    <source>
        <dbReference type="SAM" id="Phobius"/>
    </source>
</evidence>
<dbReference type="EMBL" id="RBKS01000001">
    <property type="protein sequence ID" value="RKR76438.1"/>
    <property type="molecule type" value="Genomic_DNA"/>
</dbReference>
<feature type="transmembrane region" description="Helical" evidence="6">
    <location>
        <begin position="226"/>
        <end position="244"/>
    </location>
</feature>
<feature type="domain" description="Major facilitator superfamily (MFS) profile" evidence="7">
    <location>
        <begin position="15"/>
        <end position="411"/>
    </location>
</feature>
<reference evidence="8 9" key="1">
    <citation type="submission" date="2018-10" db="EMBL/GenBank/DDBJ databases">
        <title>Sequencing the genomes of 1000 actinobacteria strains.</title>
        <authorList>
            <person name="Klenk H.-P."/>
        </authorList>
    </citation>
    <scope>NUCLEOTIDE SEQUENCE [LARGE SCALE GENOMIC DNA]</scope>
    <source>
        <strain evidence="8 9">DSM 17894</strain>
    </source>
</reference>
<dbReference type="PANTHER" id="PTHR23508:SF10">
    <property type="entry name" value="CARBOXYLIC ACID TRANSPORTER PROTEIN HOMOLOG"/>
    <property type="match status" value="1"/>
</dbReference>
<feature type="region of interest" description="Disordered" evidence="5">
    <location>
        <begin position="420"/>
        <end position="440"/>
    </location>
</feature>
<comment type="caution">
    <text evidence="8">The sequence shown here is derived from an EMBL/GenBank/DDBJ whole genome shotgun (WGS) entry which is preliminary data.</text>
</comment>
<dbReference type="RefSeq" id="WP_121371412.1">
    <property type="nucleotide sequence ID" value="NZ_RBKS01000001.1"/>
</dbReference>
<dbReference type="InterPro" id="IPR036259">
    <property type="entry name" value="MFS_trans_sf"/>
</dbReference>
<keyword evidence="4 6" id="KW-0472">Membrane</keyword>
<dbReference type="InterPro" id="IPR020846">
    <property type="entry name" value="MFS_dom"/>
</dbReference>
<dbReference type="Gene3D" id="1.20.1250.20">
    <property type="entry name" value="MFS general substrate transporter like domains"/>
    <property type="match status" value="2"/>
</dbReference>
<dbReference type="OrthoDB" id="9787026at2"/>
<comment type="subcellular location">
    <subcellularLocation>
        <location evidence="1">Cell membrane</location>
        <topology evidence="1">Multi-pass membrane protein</topology>
    </subcellularLocation>
</comment>
<dbReference type="PROSITE" id="PS50850">
    <property type="entry name" value="MFS"/>
    <property type="match status" value="1"/>
</dbReference>
<feature type="transmembrane region" description="Helical" evidence="6">
    <location>
        <begin position="82"/>
        <end position="101"/>
    </location>
</feature>
<feature type="transmembrane region" description="Helical" evidence="6">
    <location>
        <begin position="140"/>
        <end position="159"/>
    </location>
</feature>
<dbReference type="Proteomes" id="UP000280008">
    <property type="component" value="Unassembled WGS sequence"/>
</dbReference>
<dbReference type="Pfam" id="PF07690">
    <property type="entry name" value="MFS_1"/>
    <property type="match status" value="1"/>
</dbReference>
<keyword evidence="9" id="KW-1185">Reference proteome</keyword>
<proteinExistence type="predicted"/>
<keyword evidence="3 6" id="KW-1133">Transmembrane helix</keyword>
<feature type="transmembrane region" description="Helical" evidence="6">
    <location>
        <begin position="55"/>
        <end position="73"/>
    </location>
</feature>
<feature type="transmembrane region" description="Helical" evidence="6">
    <location>
        <begin position="107"/>
        <end position="128"/>
    </location>
</feature>
<dbReference type="GO" id="GO:0005886">
    <property type="term" value="C:plasma membrane"/>
    <property type="evidence" value="ECO:0007669"/>
    <property type="project" value="UniProtKB-SubCell"/>
</dbReference>
<organism evidence="8 9">
    <name type="scientific">Frondihabitans australicus</name>
    <dbReference type="NCBI Taxonomy" id="386892"/>
    <lineage>
        <taxon>Bacteria</taxon>
        <taxon>Bacillati</taxon>
        <taxon>Actinomycetota</taxon>
        <taxon>Actinomycetes</taxon>
        <taxon>Micrococcales</taxon>
        <taxon>Microbacteriaceae</taxon>
        <taxon>Frondihabitans</taxon>
    </lineage>
</organism>
<evidence type="ECO:0000313" key="8">
    <source>
        <dbReference type="EMBL" id="RKR76438.1"/>
    </source>
</evidence>
<evidence type="ECO:0000256" key="5">
    <source>
        <dbReference type="SAM" id="MobiDB-lite"/>
    </source>
</evidence>
<feature type="transmembrane region" description="Helical" evidence="6">
    <location>
        <begin position="12"/>
        <end position="35"/>
    </location>
</feature>
<feature type="transmembrane region" description="Helical" evidence="6">
    <location>
        <begin position="171"/>
        <end position="191"/>
    </location>
</feature>
<feature type="transmembrane region" description="Helical" evidence="6">
    <location>
        <begin position="388"/>
        <end position="409"/>
    </location>
</feature>
<gene>
    <name evidence="8" type="ORF">C8E83_3614</name>
</gene>
<evidence type="ECO:0000256" key="2">
    <source>
        <dbReference type="ARBA" id="ARBA00022692"/>
    </source>
</evidence>
<evidence type="ECO:0000256" key="1">
    <source>
        <dbReference type="ARBA" id="ARBA00004651"/>
    </source>
</evidence>
<evidence type="ECO:0000256" key="4">
    <source>
        <dbReference type="ARBA" id="ARBA00023136"/>
    </source>
</evidence>
<keyword evidence="2 6" id="KW-0812">Transmembrane</keyword>
<feature type="transmembrane region" description="Helical" evidence="6">
    <location>
        <begin position="272"/>
        <end position="289"/>
    </location>
</feature>
<name>A0A495ILY4_9MICO</name>
<evidence type="ECO:0000259" key="7">
    <source>
        <dbReference type="PROSITE" id="PS50850"/>
    </source>
</evidence>
<evidence type="ECO:0000313" key="9">
    <source>
        <dbReference type="Proteomes" id="UP000280008"/>
    </source>
</evidence>
<sequence>MNDTRKSSSGGVFLVWLTVFLGWAVTTLDLQIVSFVQAPMAESLHISTKEVGNAFFLYAVGLGLGALVLGYFSDRLFGRRKAFLYGILGTVLMTGLTGLVQNGPELMVVRFLAGFFSGGEWAMGLAMLSEFAPTRRRSILLAGTQAGVGVGYGLANVFAQTFGSPTAAGWRVAYLASFAFAALAYLVRLRLRESPQWSKLRDDQAARPGEFSQGLRALFAKKQIRYTVIALVVAFLIGAPQGGWDFNYPAWYAHGGITGHSIPAVSGNTLTYAYEIALIVSTVFGGWFMDRVSAKWTLPLVWIAVPFTLLIWLAPFTQGVFPIASYLFVAGFFRQLGWSVTAAYFVLLFPTRIRGVGMGLAVVAEWSLGYGTSAFWGTGLVSAGNWNLFWLLQVILLALIPIPMVIAGIETRGRRLDFQEEPRPLDNAAPEPDGGVRAHA</sequence>
<feature type="transmembrane region" description="Helical" evidence="6">
    <location>
        <begin position="296"/>
        <end position="314"/>
    </location>
</feature>
<protein>
    <submittedName>
        <fullName evidence="8">Putative MFS family arabinose efflux permease</fullName>
    </submittedName>
</protein>
<dbReference type="PANTHER" id="PTHR23508">
    <property type="entry name" value="CARBOXYLIC ACID TRANSPORTER PROTEIN HOMOLOG"/>
    <property type="match status" value="1"/>
</dbReference>
<evidence type="ECO:0000256" key="3">
    <source>
        <dbReference type="ARBA" id="ARBA00022989"/>
    </source>
</evidence>
<feature type="transmembrane region" description="Helical" evidence="6">
    <location>
        <begin position="356"/>
        <end position="376"/>
    </location>
</feature>
<dbReference type="InterPro" id="IPR011701">
    <property type="entry name" value="MFS"/>
</dbReference>